<organism evidence="1 2">
    <name type="scientific">Haloferax sulfurifontis</name>
    <dbReference type="NCBI Taxonomy" id="255616"/>
    <lineage>
        <taxon>Archaea</taxon>
        <taxon>Methanobacteriati</taxon>
        <taxon>Methanobacteriota</taxon>
        <taxon>Stenosarchaea group</taxon>
        <taxon>Halobacteria</taxon>
        <taxon>Halobacteriales</taxon>
        <taxon>Haloferacaceae</taxon>
        <taxon>Haloferax</taxon>
    </lineage>
</organism>
<dbReference type="Pfam" id="PF14520">
    <property type="entry name" value="HHH_5"/>
    <property type="match status" value="1"/>
</dbReference>
<accession>A0A830DXL8</accession>
<comment type="caution">
    <text evidence="1">The sequence shown here is derived from an EMBL/GenBank/DDBJ whole genome shotgun (WGS) entry which is preliminary data.</text>
</comment>
<dbReference type="EMBL" id="BMCI01000011">
    <property type="protein sequence ID" value="GGC72727.1"/>
    <property type="molecule type" value="Genomic_DNA"/>
</dbReference>
<gene>
    <name evidence="1" type="ORF">GCM10007209_38380</name>
</gene>
<sequence>MTAADPWVGVTILIAAGAVTAYRRFEDWRTPDEGTREWAHQLYATGKIDERELERRLDVIEDPEAERIRQAVERTSGIGDQISWDIAARFDTLDDVRNASLDELTAVPNVGDARAEALKDSL</sequence>
<name>A0A830DXL8_9EURY</name>
<dbReference type="SUPFAM" id="SSF47781">
    <property type="entry name" value="RuvA domain 2-like"/>
    <property type="match status" value="1"/>
</dbReference>
<reference evidence="1" key="1">
    <citation type="journal article" date="2014" name="Int. J. Syst. Evol. Microbiol.">
        <title>Complete genome sequence of Corynebacterium casei LMG S-19264T (=DSM 44701T), isolated from a smear-ripened cheese.</title>
        <authorList>
            <consortium name="US DOE Joint Genome Institute (JGI-PGF)"/>
            <person name="Walter F."/>
            <person name="Albersmeier A."/>
            <person name="Kalinowski J."/>
            <person name="Ruckert C."/>
        </authorList>
    </citation>
    <scope>NUCLEOTIDE SEQUENCE</scope>
    <source>
        <strain evidence="1">CCM 7217</strain>
    </source>
</reference>
<proteinExistence type="predicted"/>
<evidence type="ECO:0008006" key="3">
    <source>
        <dbReference type="Google" id="ProtNLM"/>
    </source>
</evidence>
<dbReference type="InterPro" id="IPR010994">
    <property type="entry name" value="RuvA_2-like"/>
</dbReference>
<dbReference type="RefSeq" id="WP_007273968.1">
    <property type="nucleotide sequence ID" value="NZ_BMCI01000011.1"/>
</dbReference>
<evidence type="ECO:0000313" key="1">
    <source>
        <dbReference type="EMBL" id="GGC72727.1"/>
    </source>
</evidence>
<protein>
    <recommendedName>
        <fullName evidence="3">DisA/LigA helix-hairpin-helix motif domain-containing protein</fullName>
    </recommendedName>
</protein>
<dbReference type="Gene3D" id="1.10.150.20">
    <property type="entry name" value="5' to 3' exonuclease, C-terminal subdomain"/>
    <property type="match status" value="1"/>
</dbReference>
<dbReference type="AlphaFoldDB" id="A0A830DXL8"/>
<evidence type="ECO:0000313" key="2">
    <source>
        <dbReference type="Proteomes" id="UP000646833"/>
    </source>
</evidence>
<reference evidence="1" key="2">
    <citation type="submission" date="2020-09" db="EMBL/GenBank/DDBJ databases">
        <authorList>
            <person name="Sun Q."/>
            <person name="Sedlacek I."/>
        </authorList>
    </citation>
    <scope>NUCLEOTIDE SEQUENCE</scope>
    <source>
        <strain evidence="1">CCM 7217</strain>
    </source>
</reference>
<dbReference type="Proteomes" id="UP000646833">
    <property type="component" value="Unassembled WGS sequence"/>
</dbReference>